<comment type="caution">
    <text evidence="2">The sequence shown here is derived from an EMBL/GenBank/DDBJ whole genome shotgun (WGS) entry which is preliminary data.</text>
</comment>
<reference evidence="2" key="1">
    <citation type="submission" date="2020-06" db="EMBL/GenBank/DDBJ databases">
        <title>Whole Genome Sequence of Bradyrhizobium sp. Strain 1S1.</title>
        <authorList>
            <person name="Bromfield E.S.P."/>
            <person name="Cloutier S."/>
        </authorList>
    </citation>
    <scope>NUCLEOTIDE SEQUENCE [LARGE SCALE GENOMIC DNA]</scope>
    <source>
        <strain evidence="2">1S1</strain>
    </source>
</reference>
<protein>
    <submittedName>
        <fullName evidence="2">Uncharacterized protein</fullName>
    </submittedName>
</protein>
<evidence type="ECO:0000256" key="1">
    <source>
        <dbReference type="SAM" id="MobiDB-lite"/>
    </source>
</evidence>
<feature type="region of interest" description="Disordered" evidence="1">
    <location>
        <begin position="50"/>
        <end position="95"/>
    </location>
</feature>
<dbReference type="EMBL" id="JAAOLE020000001">
    <property type="protein sequence ID" value="NVI43652.1"/>
    <property type="molecule type" value="Genomic_DNA"/>
</dbReference>
<proteinExistence type="predicted"/>
<dbReference type="AlphaFoldDB" id="A0A973VXE7"/>
<evidence type="ECO:0000313" key="3">
    <source>
        <dbReference type="EMBL" id="NVI47651.1"/>
    </source>
</evidence>
<feature type="compositionally biased region" description="Basic residues" evidence="1">
    <location>
        <begin position="74"/>
        <end position="86"/>
    </location>
</feature>
<gene>
    <name evidence="2" type="ORF">HAP48_011985</name>
    <name evidence="3" type="ORF">HAP48_032795</name>
</gene>
<accession>A0A973VXE7</accession>
<name>A0A973VXE7_9BRAD</name>
<evidence type="ECO:0000313" key="2">
    <source>
        <dbReference type="EMBL" id="NVI43652.1"/>
    </source>
</evidence>
<sequence length="122" mass="14246">MFEVRIEGVDQLLAKLNKYSAQITELHTSMPQELENWQREDMKRQYPNMQVDAGSDQTVAATSIWPRSRTDVRQRRHQAPQQHRPKQAGPVVRSNRPILRASLFDQLVERMKRLLAGATKWP</sequence>
<organism evidence="2">
    <name type="scientific">Bradyrhizobium septentrionale</name>
    <dbReference type="NCBI Taxonomy" id="1404411"/>
    <lineage>
        <taxon>Bacteria</taxon>
        <taxon>Pseudomonadati</taxon>
        <taxon>Pseudomonadota</taxon>
        <taxon>Alphaproteobacteria</taxon>
        <taxon>Hyphomicrobiales</taxon>
        <taxon>Nitrobacteraceae</taxon>
        <taxon>Bradyrhizobium</taxon>
    </lineage>
</organism>
<dbReference type="RefSeq" id="WP_029085675.1">
    <property type="nucleotide sequence ID" value="NZ_CP088285.1"/>
</dbReference>
<dbReference type="EMBL" id="JAAOLE020000001">
    <property type="protein sequence ID" value="NVI47651.1"/>
    <property type="molecule type" value="Genomic_DNA"/>
</dbReference>